<proteinExistence type="predicted"/>
<reference evidence="1" key="1">
    <citation type="submission" date="2021-06" db="EMBL/GenBank/DDBJ databases">
        <title>Comparative genomics, transcriptomics and evolutionary studies reveal genomic signatures of adaptation to plant cell wall in hemibiotrophic fungi.</title>
        <authorList>
            <consortium name="DOE Joint Genome Institute"/>
            <person name="Baroncelli R."/>
            <person name="Diaz J.F."/>
            <person name="Benocci T."/>
            <person name="Peng M."/>
            <person name="Battaglia E."/>
            <person name="Haridas S."/>
            <person name="Andreopoulos W."/>
            <person name="Labutti K."/>
            <person name="Pangilinan J."/>
            <person name="Floch G.L."/>
            <person name="Makela M.R."/>
            <person name="Henrissat B."/>
            <person name="Grigoriev I.V."/>
            <person name="Crouch J.A."/>
            <person name="De Vries R.P."/>
            <person name="Sukno S.A."/>
            <person name="Thon M.R."/>
        </authorList>
    </citation>
    <scope>NUCLEOTIDE SEQUENCE</scope>
    <source>
        <strain evidence="1">MAFF235873</strain>
    </source>
</reference>
<dbReference type="Proteomes" id="UP001232148">
    <property type="component" value="Unassembled WGS sequence"/>
</dbReference>
<accession>A0AAD9HCL6</accession>
<protein>
    <submittedName>
        <fullName evidence="1">Uncharacterized protein</fullName>
    </submittedName>
</protein>
<dbReference type="AlphaFoldDB" id="A0AAD9HCL6"/>
<evidence type="ECO:0000313" key="2">
    <source>
        <dbReference type="Proteomes" id="UP001232148"/>
    </source>
</evidence>
<gene>
    <name evidence="1" type="ORF">LX32DRAFT_641914</name>
</gene>
<name>A0AAD9HCL6_9PEZI</name>
<comment type="caution">
    <text evidence="1">The sequence shown here is derived from an EMBL/GenBank/DDBJ whole genome shotgun (WGS) entry which is preliminary data.</text>
</comment>
<sequence length="187" mass="21273">MKERPRTLHFSCWRRPERLNSRSRPNPDFGRDLEWFSTPRPGFKQQQSLRQLGNPTTASDQAHILDNGARATQRLLYQLRGRRRDMAEAQCRHCKIQSTLIPDMYSGTCSNWTFSRTSSHLGSVARMIARSYSGERIFISTTISQFNTKEDLTAVWNLTAGVIASQPQGCFLDEGPEPPGKRVEDAA</sequence>
<organism evidence="1 2">
    <name type="scientific">Colletotrichum zoysiae</name>
    <dbReference type="NCBI Taxonomy" id="1216348"/>
    <lineage>
        <taxon>Eukaryota</taxon>
        <taxon>Fungi</taxon>
        <taxon>Dikarya</taxon>
        <taxon>Ascomycota</taxon>
        <taxon>Pezizomycotina</taxon>
        <taxon>Sordariomycetes</taxon>
        <taxon>Hypocreomycetidae</taxon>
        <taxon>Glomerellales</taxon>
        <taxon>Glomerellaceae</taxon>
        <taxon>Colletotrichum</taxon>
        <taxon>Colletotrichum graminicola species complex</taxon>
    </lineage>
</organism>
<evidence type="ECO:0000313" key="1">
    <source>
        <dbReference type="EMBL" id="KAK2026363.1"/>
    </source>
</evidence>
<dbReference type="EMBL" id="MU842916">
    <property type="protein sequence ID" value="KAK2026363.1"/>
    <property type="molecule type" value="Genomic_DNA"/>
</dbReference>
<keyword evidence="2" id="KW-1185">Reference proteome</keyword>